<sequence>MYLFFLYKSAGFLILVQIASLLIVMKKKTKTRLGLVLLILIPFLIFGFWPLGNPKYNIVFNKGKIEYRQDYLSKKQPHLDSTRLPNIVVILADDLSLMDVSRYGGKNVVTKNIDAIGANGVTFKEAYISSPICAPSRAGLMTGRYQQRFGFEINIHERYPKNRIEYFVYANLLNTGDWKVAQHEDWAVPTFEAMQQQGLPPTEFTLAEILKTKGYQTAAIGKWHMGYNETAIPIKRGFDYHYGFYEAFSLYAPEDKEGIVNQKLSDFSDPHIWGKGRTGNCALRKNHQVVEDDTYLTTKIATETNEFIKAHKDEPFFVYVPFSAPHTPFQVTKEYYDQYEHIASPEKRIYYAMIHALDDAVGMIMQQLEALDLEENTLVIFLSDNGGATYTGAADNSPLKGGKFTNFEGGINVPFMMQWKGKIPKNMHYEKPISALDIFATSSALAQVDLPSDREFDGVNLMPYLLDSAYQNKTPHEALFWRSEYHKAIRKGDWKLIQDDLAQRTVLYNLATDKNELKNVAAENPDVVKFLQTDFKNWEKKLIPSNWPRVMDYEIHAGQAVY</sequence>
<evidence type="ECO:0000256" key="4">
    <source>
        <dbReference type="ARBA" id="ARBA00022837"/>
    </source>
</evidence>
<feature type="domain" description="Sulfatase N-terminal" evidence="6">
    <location>
        <begin position="85"/>
        <end position="447"/>
    </location>
</feature>
<feature type="transmembrane region" description="Helical" evidence="5">
    <location>
        <begin position="32"/>
        <end position="52"/>
    </location>
</feature>
<evidence type="ECO:0000259" key="6">
    <source>
        <dbReference type="Pfam" id="PF00884"/>
    </source>
</evidence>
<dbReference type="PANTHER" id="PTHR42693">
    <property type="entry name" value="ARYLSULFATASE FAMILY MEMBER"/>
    <property type="match status" value="1"/>
</dbReference>
<dbReference type="InterPro" id="IPR000917">
    <property type="entry name" value="Sulfatase_N"/>
</dbReference>
<dbReference type="PANTHER" id="PTHR42693:SF53">
    <property type="entry name" value="ENDO-4-O-SULFATASE"/>
    <property type="match status" value="1"/>
</dbReference>
<dbReference type="SUPFAM" id="SSF53649">
    <property type="entry name" value="Alkaline phosphatase-like"/>
    <property type="match status" value="1"/>
</dbReference>
<dbReference type="PROSITE" id="PS00523">
    <property type="entry name" value="SULFATASE_1"/>
    <property type="match status" value="1"/>
</dbReference>
<comment type="similarity">
    <text evidence="1">Belongs to the sulfatase family.</text>
</comment>
<dbReference type="Pfam" id="PF00884">
    <property type="entry name" value="Sulfatase"/>
    <property type="match status" value="1"/>
</dbReference>
<dbReference type="Gene3D" id="3.40.720.10">
    <property type="entry name" value="Alkaline Phosphatase, subunit A"/>
    <property type="match status" value="1"/>
</dbReference>
<dbReference type="GO" id="GO:0046872">
    <property type="term" value="F:metal ion binding"/>
    <property type="evidence" value="ECO:0007669"/>
    <property type="project" value="UniProtKB-KW"/>
</dbReference>
<dbReference type="PROSITE" id="PS00149">
    <property type="entry name" value="SULFATASE_2"/>
    <property type="match status" value="1"/>
</dbReference>
<name>A0A6S6U2H6_9BACT</name>
<keyword evidence="4" id="KW-0106">Calcium</keyword>
<proteinExistence type="inferred from homology"/>
<organism evidence="7">
    <name type="scientific">uncultured Aureispira sp</name>
    <dbReference type="NCBI Taxonomy" id="1331704"/>
    <lineage>
        <taxon>Bacteria</taxon>
        <taxon>Pseudomonadati</taxon>
        <taxon>Bacteroidota</taxon>
        <taxon>Saprospiria</taxon>
        <taxon>Saprospirales</taxon>
        <taxon>Saprospiraceae</taxon>
        <taxon>Aureispira</taxon>
        <taxon>environmental samples</taxon>
    </lineage>
</organism>
<keyword evidence="5" id="KW-0472">Membrane</keyword>
<keyword evidence="3" id="KW-0378">Hydrolase</keyword>
<reference evidence="7" key="1">
    <citation type="submission" date="2020-01" db="EMBL/GenBank/DDBJ databases">
        <authorList>
            <person name="Meier V. D."/>
            <person name="Meier V D."/>
        </authorList>
    </citation>
    <scope>NUCLEOTIDE SEQUENCE</scope>
    <source>
        <strain evidence="7">HLG_WM_MAG_10</strain>
    </source>
</reference>
<dbReference type="InterPro" id="IPR017850">
    <property type="entry name" value="Alkaline_phosphatase_core_sf"/>
</dbReference>
<dbReference type="InterPro" id="IPR050738">
    <property type="entry name" value="Sulfatase"/>
</dbReference>
<gene>
    <name evidence="7" type="ORF">HELGO_WM45671</name>
</gene>
<evidence type="ECO:0000256" key="1">
    <source>
        <dbReference type="ARBA" id="ARBA00008779"/>
    </source>
</evidence>
<feature type="transmembrane region" description="Helical" evidence="5">
    <location>
        <begin position="6"/>
        <end position="25"/>
    </location>
</feature>
<evidence type="ECO:0000256" key="2">
    <source>
        <dbReference type="ARBA" id="ARBA00022723"/>
    </source>
</evidence>
<keyword evidence="2" id="KW-0479">Metal-binding</keyword>
<dbReference type="AlphaFoldDB" id="A0A6S6U2H6"/>
<evidence type="ECO:0000256" key="5">
    <source>
        <dbReference type="SAM" id="Phobius"/>
    </source>
</evidence>
<accession>A0A6S6U2H6</accession>
<feature type="non-terminal residue" evidence="7">
    <location>
        <position position="562"/>
    </location>
</feature>
<keyword evidence="5" id="KW-0812">Transmembrane</keyword>
<evidence type="ECO:0000313" key="7">
    <source>
        <dbReference type="EMBL" id="CAA6821656.1"/>
    </source>
</evidence>
<keyword evidence="5" id="KW-1133">Transmembrane helix</keyword>
<protein>
    <recommendedName>
        <fullName evidence="6">Sulfatase N-terminal domain-containing protein</fullName>
    </recommendedName>
</protein>
<evidence type="ECO:0000256" key="3">
    <source>
        <dbReference type="ARBA" id="ARBA00022801"/>
    </source>
</evidence>
<dbReference type="EMBL" id="CACVAQ010000300">
    <property type="protein sequence ID" value="CAA6821656.1"/>
    <property type="molecule type" value="Genomic_DNA"/>
</dbReference>
<dbReference type="InterPro" id="IPR024607">
    <property type="entry name" value="Sulfatase_CS"/>
</dbReference>
<dbReference type="Gene3D" id="3.30.1120.10">
    <property type="match status" value="1"/>
</dbReference>
<dbReference type="GO" id="GO:0004065">
    <property type="term" value="F:arylsulfatase activity"/>
    <property type="evidence" value="ECO:0007669"/>
    <property type="project" value="TreeGrafter"/>
</dbReference>